<comment type="caution">
    <text evidence="2">The sequence shown here is derived from an EMBL/GenBank/DDBJ whole genome shotgun (WGS) entry which is preliminary data.</text>
</comment>
<dbReference type="Gene3D" id="3.40.50.300">
    <property type="entry name" value="P-loop containing nucleotide triphosphate hydrolases"/>
    <property type="match status" value="1"/>
</dbReference>
<keyword evidence="3" id="KW-1185">Reference proteome</keyword>
<feature type="non-terminal residue" evidence="2">
    <location>
        <position position="1"/>
    </location>
</feature>
<dbReference type="InterPro" id="IPR011669">
    <property type="entry name" value="DgcN-like"/>
</dbReference>
<protein>
    <submittedName>
        <fullName evidence="2">DUF1611 domain-containing protein</fullName>
    </submittedName>
</protein>
<evidence type="ECO:0000313" key="2">
    <source>
        <dbReference type="EMBL" id="MEZ8197086.1"/>
    </source>
</evidence>
<dbReference type="RefSeq" id="WP_371731269.1">
    <property type="nucleotide sequence ID" value="NZ_JBGOOT010000085.1"/>
</dbReference>
<gene>
    <name evidence="2" type="ORF">ACED38_19755</name>
</gene>
<dbReference type="InterPro" id="IPR027417">
    <property type="entry name" value="P-loop_NTPase"/>
</dbReference>
<reference evidence="2 3" key="1">
    <citation type="submission" date="2024-06" db="EMBL/GenBank/DDBJ databases">
        <authorList>
            <person name="Steensen K."/>
            <person name="Seneca J."/>
            <person name="Bartlau N."/>
            <person name="Yu A.X."/>
            <person name="Polz M.F."/>
        </authorList>
    </citation>
    <scope>NUCLEOTIDE SEQUENCE [LARGE SCALE GENOMIC DNA]</scope>
    <source>
        <strain evidence="2 3">FF146</strain>
    </source>
</reference>
<evidence type="ECO:0000313" key="3">
    <source>
        <dbReference type="Proteomes" id="UP001569153"/>
    </source>
</evidence>
<evidence type="ECO:0000259" key="1">
    <source>
        <dbReference type="Pfam" id="PF07755"/>
    </source>
</evidence>
<name>A0ABV4MC65_9VIBR</name>
<dbReference type="PANTHER" id="PTHR40690">
    <property type="entry name" value="GLL3100 PROTEIN"/>
    <property type="match status" value="1"/>
</dbReference>
<dbReference type="PANTHER" id="PTHR40690:SF1">
    <property type="entry name" value="DUF1611 DOMAIN-CONTAINING PROTEIN"/>
    <property type="match status" value="1"/>
</dbReference>
<sequence>VILQHAPKRLYRSDFPDCSMPSIASEINLIETFSNTNVIGLTLNHEDMSLDETRCAIDTYTTEFGLPVTDVLSQPVEHLLHIVTSAFPIIASKLAEKG</sequence>
<dbReference type="SUPFAM" id="SSF52540">
    <property type="entry name" value="P-loop containing nucleoside triphosphate hydrolases"/>
    <property type="match status" value="1"/>
</dbReference>
<dbReference type="InterPro" id="IPR035086">
    <property type="entry name" value="DgcN-like_C"/>
</dbReference>
<organism evidence="2 3">
    <name type="scientific">Vibrio cortegadensis</name>
    <dbReference type="NCBI Taxonomy" id="1328770"/>
    <lineage>
        <taxon>Bacteria</taxon>
        <taxon>Pseudomonadati</taxon>
        <taxon>Pseudomonadota</taxon>
        <taxon>Gammaproteobacteria</taxon>
        <taxon>Vibrionales</taxon>
        <taxon>Vibrionaceae</taxon>
        <taxon>Vibrio</taxon>
    </lineage>
</organism>
<dbReference type="EMBL" id="JBGOOT010000085">
    <property type="protein sequence ID" value="MEZ8197086.1"/>
    <property type="molecule type" value="Genomic_DNA"/>
</dbReference>
<dbReference type="Pfam" id="PF07755">
    <property type="entry name" value="DUF1611"/>
    <property type="match status" value="1"/>
</dbReference>
<feature type="domain" description="D-glutamate N-acetyltransferase-like C-terminal" evidence="1">
    <location>
        <begin position="1"/>
        <end position="80"/>
    </location>
</feature>
<accession>A0ABV4MC65</accession>
<proteinExistence type="predicted"/>
<dbReference type="Proteomes" id="UP001569153">
    <property type="component" value="Unassembled WGS sequence"/>
</dbReference>